<keyword evidence="2" id="KW-1133">Transmembrane helix</keyword>
<dbReference type="AlphaFoldDB" id="A0A5C7J7X8"/>
<comment type="caution">
    <text evidence="4">The sequence shown here is derived from an EMBL/GenBank/DDBJ whole genome shotgun (WGS) entry which is preliminary data.</text>
</comment>
<protein>
    <submittedName>
        <fullName evidence="4">DUF4349 domain-containing protein</fullName>
    </submittedName>
</protein>
<evidence type="ECO:0000313" key="5">
    <source>
        <dbReference type="Proteomes" id="UP000321026"/>
    </source>
</evidence>
<keyword evidence="2" id="KW-0812">Transmembrane</keyword>
<keyword evidence="1" id="KW-0175">Coiled coil</keyword>
<accession>A0A5C7J7X8</accession>
<feature type="domain" description="DUF4349" evidence="3">
    <location>
        <begin position="112"/>
        <end position="326"/>
    </location>
</feature>
<sequence length="338" mass="36610">MLSQRWAKALASGAFVLASITMIMFVASVLAQNTGFSWGKKTTQLCMPGMRGGCNAPLQWESVDGYAGSAPSVAIESSPVALPAPTDRSLMFQSEAVESDMMMGGSVMNTERKVSTTGSVDLRAKSLDWTVSKIREIVKNAGGFIENATLNQPEQGIKSAWMTVKVPADRFEAALAEIKQTADQVVNENTGATDFTAQSIDLNARLNNKRAEEKAYESLLSSATKVADVVEITQELTRVRTEIESLEQQHRYLEAQTALATLSVSVTEDPRVQANPGEFQRGNIFKSSLNTLVDALLALGSGLVVFLISGLPILLIVLGLIWIVYRTARRVVGRMFGE</sequence>
<dbReference type="Proteomes" id="UP000321026">
    <property type="component" value="Unassembled WGS sequence"/>
</dbReference>
<evidence type="ECO:0000256" key="2">
    <source>
        <dbReference type="SAM" id="Phobius"/>
    </source>
</evidence>
<evidence type="ECO:0000256" key="1">
    <source>
        <dbReference type="SAM" id="Coils"/>
    </source>
</evidence>
<reference evidence="4 5" key="1">
    <citation type="submission" date="2018-09" db="EMBL/GenBank/DDBJ databases">
        <title>Metagenome Assembled Genomes from an Advanced Water Purification Facility.</title>
        <authorList>
            <person name="Stamps B.W."/>
            <person name="Spear J.R."/>
        </authorList>
    </citation>
    <scope>NUCLEOTIDE SEQUENCE [LARGE SCALE GENOMIC DNA]</scope>
    <source>
        <strain evidence="4">Bin_63_2</strain>
    </source>
</reference>
<dbReference type="EMBL" id="SSDS01000049">
    <property type="protein sequence ID" value="TXG77274.1"/>
    <property type="molecule type" value="Genomic_DNA"/>
</dbReference>
<organism evidence="4 5">
    <name type="scientific">Candidatus Dojkabacteria bacterium</name>
    <dbReference type="NCBI Taxonomy" id="2099670"/>
    <lineage>
        <taxon>Bacteria</taxon>
        <taxon>Candidatus Dojkabacteria</taxon>
    </lineage>
</organism>
<feature type="transmembrane region" description="Helical" evidence="2">
    <location>
        <begin position="296"/>
        <end position="325"/>
    </location>
</feature>
<keyword evidence="2" id="KW-0472">Membrane</keyword>
<evidence type="ECO:0000259" key="3">
    <source>
        <dbReference type="Pfam" id="PF14257"/>
    </source>
</evidence>
<name>A0A5C7J7X8_9BACT</name>
<dbReference type="InterPro" id="IPR025645">
    <property type="entry name" value="DUF4349"/>
</dbReference>
<dbReference type="Pfam" id="PF14257">
    <property type="entry name" value="DUF4349"/>
    <property type="match status" value="1"/>
</dbReference>
<feature type="coiled-coil region" evidence="1">
    <location>
        <begin position="229"/>
        <end position="256"/>
    </location>
</feature>
<proteinExistence type="predicted"/>
<evidence type="ECO:0000313" key="4">
    <source>
        <dbReference type="EMBL" id="TXG77274.1"/>
    </source>
</evidence>
<gene>
    <name evidence="4" type="ORF">E6Q11_02965</name>
</gene>